<dbReference type="SUPFAM" id="SSF48024">
    <property type="entry name" value="N-terminal domain of DnaB helicase"/>
    <property type="match status" value="1"/>
</dbReference>
<evidence type="ECO:0000256" key="9">
    <source>
        <dbReference type="ARBA" id="ARBA00023235"/>
    </source>
</evidence>
<evidence type="ECO:0000256" key="6">
    <source>
        <dbReference type="ARBA" id="ARBA00022806"/>
    </source>
</evidence>
<keyword evidence="4" id="KW-0547">Nucleotide-binding</keyword>
<dbReference type="PANTHER" id="PTHR30153:SF2">
    <property type="entry name" value="REPLICATIVE DNA HELICASE"/>
    <property type="match status" value="1"/>
</dbReference>
<keyword evidence="6" id="KW-0347">Helicase</keyword>
<keyword evidence="9" id="KW-0413">Isomerase</keyword>
<dbReference type="Pfam" id="PF00772">
    <property type="entry name" value="DnaB"/>
    <property type="match status" value="1"/>
</dbReference>
<protein>
    <recommendedName>
        <fullName evidence="10">DNA 5'-3' helicase</fullName>
        <ecNumber evidence="10">5.6.2.3</ecNumber>
    </recommendedName>
</protein>
<comment type="caution">
    <text evidence="15">The sequence shown here is derived from an EMBL/GenBank/DDBJ whole genome shotgun (WGS) entry which is preliminary data.</text>
</comment>
<keyword evidence="12" id="KW-0175">Coiled coil</keyword>
<proteinExistence type="inferred from homology"/>
<reference evidence="15 16" key="1">
    <citation type="submission" date="2023-05" db="EMBL/GenBank/DDBJ databases">
        <title>Rombocin, a short stable natural nisin variant, displays selective antimicrobial activity against Listeria monocytogenes and employs dual mode of action to kill target bacterial strains.</title>
        <authorList>
            <person name="Wambui J."/>
            <person name="Stephan R."/>
            <person name="Kuipers O.P."/>
        </authorList>
    </citation>
    <scope>NUCLEOTIDE SEQUENCE [LARGE SCALE GENOMIC DNA]</scope>
    <source>
        <strain evidence="15 16">RC002</strain>
    </source>
</reference>
<keyword evidence="3" id="KW-0235">DNA replication</keyword>
<dbReference type="EMBL" id="JASKYM010000001">
    <property type="protein sequence ID" value="MDK2562281.1"/>
    <property type="molecule type" value="Genomic_DNA"/>
</dbReference>
<keyword evidence="2" id="KW-0639">Primosome</keyword>
<evidence type="ECO:0000313" key="15">
    <source>
        <dbReference type="EMBL" id="MDK2562281.1"/>
    </source>
</evidence>
<dbReference type="InterPro" id="IPR003593">
    <property type="entry name" value="AAA+_ATPase"/>
</dbReference>
<dbReference type="PROSITE" id="PS51199">
    <property type="entry name" value="SF4_HELICASE"/>
    <property type="match status" value="1"/>
</dbReference>
<keyword evidence="16" id="KW-1185">Reference proteome</keyword>
<organism evidence="15 16">
    <name type="scientific">Romboutsia sedimentorum</name>
    <dbReference type="NCBI Taxonomy" id="1368474"/>
    <lineage>
        <taxon>Bacteria</taxon>
        <taxon>Bacillati</taxon>
        <taxon>Bacillota</taxon>
        <taxon>Clostridia</taxon>
        <taxon>Peptostreptococcales</taxon>
        <taxon>Peptostreptococcaceae</taxon>
        <taxon>Romboutsia</taxon>
    </lineage>
</organism>
<evidence type="ECO:0000259" key="13">
    <source>
        <dbReference type="PROSITE" id="PS50162"/>
    </source>
</evidence>
<accession>A0ABT7E8I7</accession>
<feature type="coiled-coil region" evidence="12">
    <location>
        <begin position="300"/>
        <end position="327"/>
    </location>
</feature>
<comment type="catalytic activity">
    <reaction evidence="11">
        <text>ATP + H2O = ADP + phosphate + H(+)</text>
        <dbReference type="Rhea" id="RHEA:13065"/>
        <dbReference type="ChEBI" id="CHEBI:15377"/>
        <dbReference type="ChEBI" id="CHEBI:15378"/>
        <dbReference type="ChEBI" id="CHEBI:30616"/>
        <dbReference type="ChEBI" id="CHEBI:43474"/>
        <dbReference type="ChEBI" id="CHEBI:456216"/>
        <dbReference type="EC" id="5.6.2.3"/>
    </reaction>
</comment>
<dbReference type="PANTHER" id="PTHR30153">
    <property type="entry name" value="REPLICATIVE DNA HELICASE DNAB"/>
    <property type="match status" value="1"/>
</dbReference>
<keyword evidence="5" id="KW-0378">Hydrolase</keyword>
<dbReference type="SMART" id="SM00382">
    <property type="entry name" value="AAA"/>
    <property type="match status" value="1"/>
</dbReference>
<feature type="domain" description="RecA family profile 1" evidence="13">
    <location>
        <begin position="163"/>
        <end position="338"/>
    </location>
</feature>
<comment type="similarity">
    <text evidence="1">Belongs to the helicase family. DnaB subfamily.</text>
</comment>
<feature type="domain" description="SF4 helicase" evidence="14">
    <location>
        <begin position="160"/>
        <end position="433"/>
    </location>
</feature>
<dbReference type="InterPro" id="IPR036185">
    <property type="entry name" value="DNA_heli_DnaB-like_N_sf"/>
</dbReference>
<evidence type="ECO:0000256" key="7">
    <source>
        <dbReference type="ARBA" id="ARBA00022840"/>
    </source>
</evidence>
<evidence type="ECO:0000256" key="3">
    <source>
        <dbReference type="ARBA" id="ARBA00022705"/>
    </source>
</evidence>
<evidence type="ECO:0000256" key="1">
    <source>
        <dbReference type="ARBA" id="ARBA00008428"/>
    </source>
</evidence>
<dbReference type="RefSeq" id="WP_284131262.1">
    <property type="nucleotide sequence ID" value="NZ_JASKYM010000001.1"/>
</dbReference>
<dbReference type="InterPro" id="IPR007694">
    <property type="entry name" value="DNA_helicase_DnaB-like_C"/>
</dbReference>
<keyword evidence="7" id="KW-0067">ATP-binding</keyword>
<keyword evidence="8" id="KW-0238">DNA-binding</keyword>
<evidence type="ECO:0000256" key="8">
    <source>
        <dbReference type="ARBA" id="ARBA00023125"/>
    </source>
</evidence>
<evidence type="ECO:0000259" key="14">
    <source>
        <dbReference type="PROSITE" id="PS51199"/>
    </source>
</evidence>
<dbReference type="InterPro" id="IPR007693">
    <property type="entry name" value="DNA_helicase_DnaB-like_N"/>
</dbReference>
<gene>
    <name evidence="15" type="ORF">QOZ84_01875</name>
</gene>
<sequence length="433" mass="50081">MENLSATHVEQSILGSIIVEPKLSCKLEDVNEKIFTTKQHIEILNIMKNLNKQNKSVDIPSILSKIKKEEQNSYLRYLTQICSISQGYAIDSHIEILKDTYIRNTLTKLSIDFSCNLNEGKNISSVLHQFESCIDKLLKEKIEYDDSILEIASKTLDYLENDTEIGFKFGIEILDDIIGGLYKGELTTIAARSGVGKTALALQIMLNAVSQNKRVLFISREMSNVQVFMRNITKKTGISSNKMKYKNLEENDWKPIIDYINEVTNKNLIYINDKISTVGGIKKRIREIKPDLVIVDYVQLLTIEEKLNNREREVATLSRELKNITLDFEIPVIQLSQLNDEMKDLRPFGERPMRDSKAIFHDSNNVVYIHQPLGNDFEKAIDKTKLDKFRVMQMKNEGIKLLDLIIAKCRDGETTYRHYWYNGPRLHFQEIKY</sequence>
<dbReference type="SUPFAM" id="SSF52540">
    <property type="entry name" value="P-loop containing nucleoside triphosphate hydrolases"/>
    <property type="match status" value="1"/>
</dbReference>
<evidence type="ECO:0000256" key="11">
    <source>
        <dbReference type="ARBA" id="ARBA00048954"/>
    </source>
</evidence>
<dbReference type="Gene3D" id="3.40.50.300">
    <property type="entry name" value="P-loop containing nucleotide triphosphate hydrolases"/>
    <property type="match status" value="1"/>
</dbReference>
<name>A0ABT7E8I7_9FIRM</name>
<dbReference type="EC" id="5.6.2.3" evidence="10"/>
<dbReference type="Gene3D" id="1.10.860.10">
    <property type="entry name" value="DNAb Helicase, Chain A"/>
    <property type="match status" value="1"/>
</dbReference>
<dbReference type="InterPro" id="IPR027417">
    <property type="entry name" value="P-loop_NTPase"/>
</dbReference>
<dbReference type="PROSITE" id="PS50162">
    <property type="entry name" value="RECA_2"/>
    <property type="match status" value="1"/>
</dbReference>
<evidence type="ECO:0000256" key="12">
    <source>
        <dbReference type="SAM" id="Coils"/>
    </source>
</evidence>
<dbReference type="InterPro" id="IPR020588">
    <property type="entry name" value="RecA_ATP-bd"/>
</dbReference>
<evidence type="ECO:0000256" key="5">
    <source>
        <dbReference type="ARBA" id="ARBA00022801"/>
    </source>
</evidence>
<evidence type="ECO:0000256" key="10">
    <source>
        <dbReference type="ARBA" id="ARBA00044969"/>
    </source>
</evidence>
<evidence type="ECO:0000256" key="4">
    <source>
        <dbReference type="ARBA" id="ARBA00022741"/>
    </source>
</evidence>
<dbReference type="Pfam" id="PF03796">
    <property type="entry name" value="DnaB_C"/>
    <property type="match status" value="1"/>
</dbReference>
<dbReference type="InterPro" id="IPR016136">
    <property type="entry name" value="DNA_helicase_N/primase_C"/>
</dbReference>
<evidence type="ECO:0000313" key="16">
    <source>
        <dbReference type="Proteomes" id="UP001301012"/>
    </source>
</evidence>
<evidence type="ECO:0000256" key="2">
    <source>
        <dbReference type="ARBA" id="ARBA00022515"/>
    </source>
</evidence>
<dbReference type="Proteomes" id="UP001301012">
    <property type="component" value="Unassembled WGS sequence"/>
</dbReference>